<evidence type="ECO:0000313" key="3">
    <source>
        <dbReference type="Proteomes" id="UP000070700"/>
    </source>
</evidence>
<sequence length="382" mass="43823">MTSTFHTTAQSNCLTSVSILQLITGTTMRLLQKLFFWFRKSSDIDASYLLQGLPLDILLCIVAFLPAESAVALSLTCKQLKHLLWDDHSPTLGSSPKAKVALLELLALDLPNFIACSPCGRLHDIENVLWYNSSTYNYNPRSRNRENRLPACIQRDQDSDLDDITYTFGTTAFKMAVKRYHQKPDCKKVLKLMSSRSVYFSKWDEWVVAWREECRVVGGSLMHCWQSVHISSNYSYLASHSVTPRNVRICTHVAFNGSTKKSGICCRCRTEWRIDSKYYNLRGRAVFLTWKDLGTGPESEVFRQHNTYTPESSFLRYFFTNRQEAQAQTQTHSNQLPAAVGVVGDLSSAFGDGNLEFDSWLDSRSRKQLFQYQDIYRAMSWR</sequence>
<dbReference type="AlphaFoldDB" id="A0A194X073"/>
<feature type="domain" description="F-box" evidence="1">
    <location>
        <begin position="47"/>
        <end position="84"/>
    </location>
</feature>
<dbReference type="InParanoid" id="A0A194X073"/>
<dbReference type="KEGG" id="psco:LY89DRAFT_160375"/>
<reference evidence="2 3" key="1">
    <citation type="submission" date="2015-10" db="EMBL/GenBank/DDBJ databases">
        <title>Full genome of DAOMC 229536 Phialocephala scopiformis, a fungal endophyte of spruce producing the potent anti-insectan compound rugulosin.</title>
        <authorList>
            <consortium name="DOE Joint Genome Institute"/>
            <person name="Walker A.K."/>
            <person name="Frasz S.L."/>
            <person name="Seifert K.A."/>
            <person name="Miller J.D."/>
            <person name="Mondo S.J."/>
            <person name="Labutti K."/>
            <person name="Lipzen A."/>
            <person name="Dockter R."/>
            <person name="Kennedy M."/>
            <person name="Grigoriev I.V."/>
            <person name="Spatafora J.W."/>
        </authorList>
    </citation>
    <scope>NUCLEOTIDE SEQUENCE [LARGE SCALE GENOMIC DNA]</scope>
    <source>
        <strain evidence="2 3">CBS 120377</strain>
    </source>
</reference>
<organism evidence="2 3">
    <name type="scientific">Mollisia scopiformis</name>
    <name type="common">Conifer needle endophyte fungus</name>
    <name type="synonym">Phialocephala scopiformis</name>
    <dbReference type="NCBI Taxonomy" id="149040"/>
    <lineage>
        <taxon>Eukaryota</taxon>
        <taxon>Fungi</taxon>
        <taxon>Dikarya</taxon>
        <taxon>Ascomycota</taxon>
        <taxon>Pezizomycotina</taxon>
        <taxon>Leotiomycetes</taxon>
        <taxon>Helotiales</taxon>
        <taxon>Mollisiaceae</taxon>
        <taxon>Mollisia</taxon>
    </lineage>
</organism>
<evidence type="ECO:0000259" key="1">
    <source>
        <dbReference type="PROSITE" id="PS50181"/>
    </source>
</evidence>
<dbReference type="EMBL" id="KQ947422">
    <property type="protein sequence ID" value="KUJ13591.1"/>
    <property type="molecule type" value="Genomic_DNA"/>
</dbReference>
<dbReference type="SUPFAM" id="SSF81383">
    <property type="entry name" value="F-box domain"/>
    <property type="match status" value="1"/>
</dbReference>
<dbReference type="InterPro" id="IPR036047">
    <property type="entry name" value="F-box-like_dom_sf"/>
</dbReference>
<dbReference type="OrthoDB" id="3766406at2759"/>
<protein>
    <recommendedName>
        <fullName evidence="1">F-box domain-containing protein</fullName>
    </recommendedName>
</protein>
<proteinExistence type="predicted"/>
<evidence type="ECO:0000313" key="2">
    <source>
        <dbReference type="EMBL" id="KUJ13591.1"/>
    </source>
</evidence>
<gene>
    <name evidence="2" type="ORF">LY89DRAFT_160375</name>
</gene>
<dbReference type="PROSITE" id="PS50181">
    <property type="entry name" value="FBOX"/>
    <property type="match status" value="1"/>
</dbReference>
<dbReference type="InterPro" id="IPR001810">
    <property type="entry name" value="F-box_dom"/>
</dbReference>
<name>A0A194X073_MOLSC</name>
<dbReference type="GeneID" id="28815223"/>
<accession>A0A194X073</accession>
<dbReference type="RefSeq" id="XP_018067946.1">
    <property type="nucleotide sequence ID" value="XM_018205497.1"/>
</dbReference>
<keyword evidence="3" id="KW-1185">Reference proteome</keyword>
<dbReference type="Proteomes" id="UP000070700">
    <property type="component" value="Unassembled WGS sequence"/>
</dbReference>
<dbReference type="SMART" id="SM00256">
    <property type="entry name" value="FBOX"/>
    <property type="match status" value="1"/>
</dbReference>
<dbReference type="Pfam" id="PF00646">
    <property type="entry name" value="F-box"/>
    <property type="match status" value="1"/>
</dbReference>